<dbReference type="EMBL" id="BAAAHK010000005">
    <property type="protein sequence ID" value="GAA0936909.1"/>
    <property type="molecule type" value="Genomic_DNA"/>
</dbReference>
<dbReference type="Gene3D" id="3.40.462.20">
    <property type="match status" value="1"/>
</dbReference>
<keyword evidence="3" id="KW-0285">Flavoprotein</keyword>
<feature type="domain" description="FAD-binding PCMH-type" evidence="6">
    <location>
        <begin position="27"/>
        <end position="193"/>
    </location>
</feature>
<name>A0ABN1Q2U9_9ACTN</name>
<dbReference type="InterPro" id="IPR006094">
    <property type="entry name" value="Oxid_FAD_bind_N"/>
</dbReference>
<keyword evidence="8" id="KW-1185">Reference proteome</keyword>
<dbReference type="Gene3D" id="3.30.43.10">
    <property type="entry name" value="Uridine Diphospho-n-acetylenolpyruvylglucosamine Reductase, domain 2"/>
    <property type="match status" value="1"/>
</dbReference>
<keyword evidence="4" id="KW-0274">FAD</keyword>
<evidence type="ECO:0000313" key="7">
    <source>
        <dbReference type="EMBL" id="GAA0936909.1"/>
    </source>
</evidence>
<accession>A0ABN1Q2U9</accession>
<evidence type="ECO:0000256" key="1">
    <source>
        <dbReference type="ARBA" id="ARBA00001974"/>
    </source>
</evidence>
<dbReference type="PANTHER" id="PTHR42973:SF39">
    <property type="entry name" value="FAD-BINDING PCMH-TYPE DOMAIN-CONTAINING PROTEIN"/>
    <property type="match status" value="1"/>
</dbReference>
<comment type="similarity">
    <text evidence="2">Belongs to the oxygen-dependent FAD-linked oxidoreductase family.</text>
</comment>
<dbReference type="Pfam" id="PF01565">
    <property type="entry name" value="FAD_binding_4"/>
    <property type="match status" value="1"/>
</dbReference>
<dbReference type="PANTHER" id="PTHR42973">
    <property type="entry name" value="BINDING OXIDOREDUCTASE, PUTATIVE (AFU_ORTHOLOGUE AFUA_1G17690)-RELATED"/>
    <property type="match status" value="1"/>
</dbReference>
<evidence type="ECO:0000313" key="8">
    <source>
        <dbReference type="Proteomes" id="UP001500542"/>
    </source>
</evidence>
<organism evidence="7 8">
    <name type="scientific">Kribbella koreensis</name>
    <dbReference type="NCBI Taxonomy" id="57909"/>
    <lineage>
        <taxon>Bacteria</taxon>
        <taxon>Bacillati</taxon>
        <taxon>Actinomycetota</taxon>
        <taxon>Actinomycetes</taxon>
        <taxon>Propionibacteriales</taxon>
        <taxon>Kribbellaceae</taxon>
        <taxon>Kribbella</taxon>
    </lineage>
</organism>
<comment type="cofactor">
    <cofactor evidence="1">
        <name>FAD</name>
        <dbReference type="ChEBI" id="CHEBI:57692"/>
    </cofactor>
</comment>
<dbReference type="Proteomes" id="UP001500542">
    <property type="component" value="Unassembled WGS sequence"/>
</dbReference>
<evidence type="ECO:0000256" key="5">
    <source>
        <dbReference type="ARBA" id="ARBA00023002"/>
    </source>
</evidence>
<dbReference type="SUPFAM" id="SSF56176">
    <property type="entry name" value="FAD-binding/transporter-associated domain-like"/>
    <property type="match status" value="1"/>
</dbReference>
<comment type="caution">
    <text evidence="7">The sequence shown here is derived from an EMBL/GenBank/DDBJ whole genome shotgun (WGS) entry which is preliminary data.</text>
</comment>
<dbReference type="RefSeq" id="WP_343968193.1">
    <property type="nucleotide sequence ID" value="NZ_BAAAHK010000005.1"/>
</dbReference>
<gene>
    <name evidence="7" type="ORF">GCM10009554_24820</name>
</gene>
<dbReference type="PROSITE" id="PS51387">
    <property type="entry name" value="FAD_PCMH"/>
    <property type="match status" value="1"/>
</dbReference>
<keyword evidence="5" id="KW-0560">Oxidoreductase</keyword>
<evidence type="ECO:0000259" key="6">
    <source>
        <dbReference type="PROSITE" id="PS51387"/>
    </source>
</evidence>
<dbReference type="InterPro" id="IPR016167">
    <property type="entry name" value="FAD-bd_PCMH_sub1"/>
</dbReference>
<dbReference type="InterPro" id="IPR016166">
    <property type="entry name" value="FAD-bd_PCMH"/>
</dbReference>
<evidence type="ECO:0000256" key="4">
    <source>
        <dbReference type="ARBA" id="ARBA00022827"/>
    </source>
</evidence>
<dbReference type="InterPro" id="IPR050416">
    <property type="entry name" value="FAD-linked_Oxidoreductase"/>
</dbReference>
<reference evidence="7 8" key="1">
    <citation type="journal article" date="2019" name="Int. J. Syst. Evol. Microbiol.">
        <title>The Global Catalogue of Microorganisms (GCM) 10K type strain sequencing project: providing services to taxonomists for standard genome sequencing and annotation.</title>
        <authorList>
            <consortium name="The Broad Institute Genomics Platform"/>
            <consortium name="The Broad Institute Genome Sequencing Center for Infectious Disease"/>
            <person name="Wu L."/>
            <person name="Ma J."/>
        </authorList>
    </citation>
    <scope>NUCLEOTIDE SEQUENCE [LARGE SCALE GENOMIC DNA]</scope>
    <source>
        <strain evidence="7 8">JCM 10977</strain>
    </source>
</reference>
<dbReference type="InterPro" id="IPR036318">
    <property type="entry name" value="FAD-bd_PCMH-like_sf"/>
</dbReference>
<protein>
    <submittedName>
        <fullName evidence="7">FAD-binding oxidoreductase</fullName>
    </submittedName>
</protein>
<evidence type="ECO:0000256" key="2">
    <source>
        <dbReference type="ARBA" id="ARBA00005466"/>
    </source>
</evidence>
<proteinExistence type="inferred from homology"/>
<dbReference type="Gene3D" id="3.30.465.10">
    <property type="match status" value="1"/>
</dbReference>
<evidence type="ECO:0000256" key="3">
    <source>
        <dbReference type="ARBA" id="ARBA00022630"/>
    </source>
</evidence>
<sequence length="438" mass="47419">MNRLTGKHWTVGTPGYDEERLGFQRREPHRPAHIVGATTPEDVQRAVRYAGEHGLKIAVKASGHGHGAPLDGGLLITTTRLNQVTVDARNRTAWVQAGATWQQVIDATAPHGLAPMSGSFPGVTAVPYTLGGGLGLMARRYGFAADHVRRIEVVTPDGELRQAEDDPDLFWALRGGGGNFGIVTAMEIDLFPIPTLHGGSLYYDLATTPDVLKTWRDWTRTVPDTVTSAAAVLPLPNLKQIPTELRGKYVAQIQLSIIPDGLDAPRLVSILRDALGEPLVDTVGELPFSESGRIFDEPGRPDAFSSRNALLSDLDPETLDTIPKLAGPSAPVMCVVGIRHLGGALSQKPAVENAVGHRDAQYSMTVLSPGEDDLRALHDAILAPWSKDIIGRSLNFSMGPLTDDELRYAFEPADHDRLKWLRGVYDPHGLLQANHSIT</sequence>
<dbReference type="InterPro" id="IPR016169">
    <property type="entry name" value="FAD-bd_PCMH_sub2"/>
</dbReference>